<comment type="similarity">
    <text evidence="1 6">Belongs to the glycosyl hydrolase 43 family.</text>
</comment>
<evidence type="ECO:0000256" key="6">
    <source>
        <dbReference type="RuleBase" id="RU361187"/>
    </source>
</evidence>
<feature type="active site" description="Proton donor" evidence="4">
    <location>
        <position position="170"/>
    </location>
</feature>
<dbReference type="Gene3D" id="2.60.120.200">
    <property type="match status" value="1"/>
</dbReference>
<feature type="site" description="Important for catalytic activity, responsible for pKa modulation of the active site Glu and correct orientation of both the proton donor and substrate" evidence="5">
    <location>
        <position position="119"/>
    </location>
</feature>
<dbReference type="Proteomes" id="UP000541969">
    <property type="component" value="Unassembled WGS sequence"/>
</dbReference>
<dbReference type="InterPro" id="IPR023296">
    <property type="entry name" value="Glyco_hydro_beta-prop_sf"/>
</dbReference>
<dbReference type="InterPro" id="IPR041542">
    <property type="entry name" value="GH43_C2"/>
</dbReference>
<keyword evidence="9" id="KW-1185">Reference proteome</keyword>
<comment type="caution">
    <text evidence="8">The sequence shown here is derived from an EMBL/GenBank/DDBJ whole genome shotgun (WGS) entry which is preliminary data.</text>
</comment>
<keyword evidence="3 6" id="KW-0326">Glycosidase</keyword>
<dbReference type="SUPFAM" id="SSF75005">
    <property type="entry name" value="Arabinanase/levansucrase/invertase"/>
    <property type="match status" value="1"/>
</dbReference>
<proteinExistence type="inferred from homology"/>
<dbReference type="EMBL" id="JACBZT010000001">
    <property type="protein sequence ID" value="NYJ08544.1"/>
    <property type="molecule type" value="Genomic_DNA"/>
</dbReference>
<accession>A0A853CKE5</accession>
<reference evidence="8 9" key="1">
    <citation type="submission" date="2020-07" db="EMBL/GenBank/DDBJ databases">
        <title>Sequencing the genomes of 1000 actinobacteria strains.</title>
        <authorList>
            <person name="Klenk H.-P."/>
        </authorList>
    </citation>
    <scope>NUCLEOTIDE SEQUENCE [LARGE SCALE GENOMIC DNA]</scope>
    <source>
        <strain evidence="8 9">DSM 104001</strain>
    </source>
</reference>
<protein>
    <recommendedName>
        <fullName evidence="7">Beta-xylosidase C-terminal Concanavalin A-like domain-containing protein</fullName>
    </recommendedName>
</protein>
<keyword evidence="2 6" id="KW-0378">Hydrolase</keyword>
<dbReference type="Gene3D" id="2.115.10.20">
    <property type="entry name" value="Glycosyl hydrolase domain, family 43"/>
    <property type="match status" value="1"/>
</dbReference>
<evidence type="ECO:0000256" key="1">
    <source>
        <dbReference type="ARBA" id="ARBA00009865"/>
    </source>
</evidence>
<evidence type="ECO:0000259" key="7">
    <source>
        <dbReference type="Pfam" id="PF17851"/>
    </source>
</evidence>
<evidence type="ECO:0000256" key="2">
    <source>
        <dbReference type="ARBA" id="ARBA00022801"/>
    </source>
</evidence>
<dbReference type="InterPro" id="IPR013320">
    <property type="entry name" value="ConA-like_dom_sf"/>
</dbReference>
<dbReference type="InterPro" id="IPR051795">
    <property type="entry name" value="Glycosyl_Hydrlase_43"/>
</dbReference>
<evidence type="ECO:0000313" key="8">
    <source>
        <dbReference type="EMBL" id="NYJ08544.1"/>
    </source>
</evidence>
<dbReference type="GO" id="GO:0005975">
    <property type="term" value="P:carbohydrate metabolic process"/>
    <property type="evidence" value="ECO:0007669"/>
    <property type="project" value="InterPro"/>
</dbReference>
<dbReference type="AlphaFoldDB" id="A0A853CKE5"/>
<organism evidence="8 9">
    <name type="scientific">Petropleomorpha daqingensis</name>
    <dbReference type="NCBI Taxonomy" id="2026353"/>
    <lineage>
        <taxon>Bacteria</taxon>
        <taxon>Bacillati</taxon>
        <taxon>Actinomycetota</taxon>
        <taxon>Actinomycetes</taxon>
        <taxon>Geodermatophilales</taxon>
        <taxon>Geodermatophilaceae</taxon>
        <taxon>Petropleomorpha</taxon>
    </lineage>
</organism>
<dbReference type="InterPro" id="IPR006710">
    <property type="entry name" value="Glyco_hydro_43"/>
</dbReference>
<dbReference type="PANTHER" id="PTHR42812:SF12">
    <property type="entry name" value="BETA-XYLOSIDASE-RELATED"/>
    <property type="match status" value="1"/>
</dbReference>
<name>A0A853CKE5_9ACTN</name>
<gene>
    <name evidence="8" type="ORF">GGQ55_004822</name>
</gene>
<evidence type="ECO:0000256" key="5">
    <source>
        <dbReference type="PIRSR" id="PIRSR606710-2"/>
    </source>
</evidence>
<dbReference type="CDD" id="cd18617">
    <property type="entry name" value="GH43_XynB-like"/>
    <property type="match status" value="1"/>
</dbReference>
<dbReference type="SUPFAM" id="SSF49899">
    <property type="entry name" value="Concanavalin A-like lectins/glucanases"/>
    <property type="match status" value="1"/>
</dbReference>
<evidence type="ECO:0000256" key="4">
    <source>
        <dbReference type="PIRSR" id="PIRSR606710-1"/>
    </source>
</evidence>
<dbReference type="Pfam" id="PF17851">
    <property type="entry name" value="GH43_C2"/>
    <property type="match status" value="1"/>
</dbReference>
<dbReference type="GO" id="GO:0004553">
    <property type="term" value="F:hydrolase activity, hydrolyzing O-glycosyl compounds"/>
    <property type="evidence" value="ECO:0007669"/>
    <property type="project" value="InterPro"/>
</dbReference>
<dbReference type="RefSeq" id="WP_179721215.1">
    <property type="nucleotide sequence ID" value="NZ_JACBZT010000001.1"/>
</dbReference>
<feature type="active site" description="Proton acceptor" evidence="4">
    <location>
        <position position="11"/>
    </location>
</feature>
<evidence type="ECO:0000313" key="9">
    <source>
        <dbReference type="Proteomes" id="UP000541969"/>
    </source>
</evidence>
<sequence>MNPILPGFNPDPSVVLVDGTYYLVTSSFEYLPGLPVHRSTDLRTWEQIGNVATRPEQLGLEHVPTPGGVWAPTIRHRDGVFYVIVTVFLGGRGCVVFTATDPAGPWSDGTPIPAVDGIDPDLTWDDDGTAYVTFAGFPHPIRQVTVDLATGEALEEVRPLWAGSGRFAPEGPHLYRHGEHWYLLIAEGGTDRGHAVSIARGPSPEGPWETNPANPVITASGTENEVQNLGHADLVETPDGGTALVLLGVRPVGFGHAFSPLGRETFLAPVQWVDGWPRADLVTPTGTPDEDVVLTPDLHDPAWLSVRRTPVEVADVRAGSLVITGDGSDLDDPRPWFLGRRQRHMTATLSARVDASAGRGGLAARHDEVHWFAIEAEDGIVTARASLAGFERSWSAEVPPGEVELRIELQRPPTGFVPAAAGGGTVRLVAGNRVLAEFDGRYWSFEVAKSFTGRVLGVYAAEGTVTFSDLRYRGTDDVPQEMHR</sequence>
<dbReference type="PANTHER" id="PTHR42812">
    <property type="entry name" value="BETA-XYLOSIDASE"/>
    <property type="match status" value="1"/>
</dbReference>
<dbReference type="Pfam" id="PF04616">
    <property type="entry name" value="Glyco_hydro_43"/>
    <property type="match status" value="1"/>
</dbReference>
<feature type="domain" description="Beta-xylosidase C-terminal Concanavalin A-like" evidence="7">
    <location>
        <begin position="301"/>
        <end position="463"/>
    </location>
</feature>
<evidence type="ECO:0000256" key="3">
    <source>
        <dbReference type="ARBA" id="ARBA00023295"/>
    </source>
</evidence>